<comment type="caution">
    <text evidence="2">The sequence shown here is derived from an EMBL/GenBank/DDBJ whole genome shotgun (WGS) entry which is preliminary data.</text>
</comment>
<dbReference type="PANTHER" id="PTHR23024">
    <property type="entry name" value="ARYLACETAMIDE DEACETYLASE"/>
    <property type="match status" value="1"/>
</dbReference>
<gene>
    <name evidence="2" type="ORF">CTAYLR_003251</name>
</gene>
<dbReference type="Pfam" id="PF07859">
    <property type="entry name" value="Abhydrolase_3"/>
    <property type="match status" value="1"/>
</dbReference>
<sequence length="303" mass="33062">MGKTFSMLWEADPDVTFGDVIVGWLAPLVISFKRSYDEKSLAKLRSETKSLSKYNPAAWAVKKVEVSSVVVYIHSPLEGDAPKVVCWIHGGGFTVGEAEDGAGHELFVELNKRGRVAWASIEYRLAPEHPYPAAIDDAVVAMRWLQTQYANVSLAGISAGANIALATALALDESPPSLALLYPFLDPNMDSASYAKHGDRMNFAAYLAWCWDVYKAGDALLQRPRADFERALGATRVLVSTSRGDPLRDEGLSLVRLLEASGVPDVVHVEGRGSHGLGHTVDPALRERLFEAWTALIDLINND</sequence>
<feature type="domain" description="Alpha/beta hydrolase fold-3" evidence="1">
    <location>
        <begin position="86"/>
        <end position="276"/>
    </location>
</feature>
<dbReference type="InterPro" id="IPR050466">
    <property type="entry name" value="Carboxylest/Gibb_receptor"/>
</dbReference>
<dbReference type="InterPro" id="IPR029058">
    <property type="entry name" value="AB_hydrolase_fold"/>
</dbReference>
<name>A0AAD7XK89_9STRA</name>
<dbReference type="SUPFAM" id="SSF53474">
    <property type="entry name" value="alpha/beta-Hydrolases"/>
    <property type="match status" value="1"/>
</dbReference>
<dbReference type="AlphaFoldDB" id="A0AAD7XK89"/>
<dbReference type="EMBL" id="JAQMWT010000443">
    <property type="protein sequence ID" value="KAJ8601244.1"/>
    <property type="molecule type" value="Genomic_DNA"/>
</dbReference>
<keyword evidence="3" id="KW-1185">Reference proteome</keyword>
<protein>
    <recommendedName>
        <fullName evidence="1">Alpha/beta hydrolase fold-3 domain-containing protein</fullName>
    </recommendedName>
</protein>
<evidence type="ECO:0000313" key="3">
    <source>
        <dbReference type="Proteomes" id="UP001230188"/>
    </source>
</evidence>
<evidence type="ECO:0000313" key="2">
    <source>
        <dbReference type="EMBL" id="KAJ8601244.1"/>
    </source>
</evidence>
<dbReference type="GO" id="GO:0034338">
    <property type="term" value="F:short-chain carboxylesterase activity"/>
    <property type="evidence" value="ECO:0007669"/>
    <property type="project" value="TreeGrafter"/>
</dbReference>
<dbReference type="PANTHER" id="PTHR23024:SF24">
    <property type="entry name" value="ALPHA_BETA HYDROLASE FOLD-3 DOMAIN-CONTAINING PROTEIN"/>
    <property type="match status" value="1"/>
</dbReference>
<organism evidence="2 3">
    <name type="scientific">Chrysophaeum taylorii</name>
    <dbReference type="NCBI Taxonomy" id="2483200"/>
    <lineage>
        <taxon>Eukaryota</taxon>
        <taxon>Sar</taxon>
        <taxon>Stramenopiles</taxon>
        <taxon>Ochrophyta</taxon>
        <taxon>Pelagophyceae</taxon>
        <taxon>Pelagomonadales</taxon>
        <taxon>Pelagomonadaceae</taxon>
        <taxon>Chrysophaeum</taxon>
    </lineage>
</organism>
<proteinExistence type="predicted"/>
<dbReference type="InterPro" id="IPR013094">
    <property type="entry name" value="AB_hydrolase_3"/>
</dbReference>
<evidence type="ECO:0000259" key="1">
    <source>
        <dbReference type="Pfam" id="PF07859"/>
    </source>
</evidence>
<dbReference type="Proteomes" id="UP001230188">
    <property type="component" value="Unassembled WGS sequence"/>
</dbReference>
<accession>A0AAD7XK89</accession>
<dbReference type="Gene3D" id="3.40.50.1820">
    <property type="entry name" value="alpha/beta hydrolase"/>
    <property type="match status" value="1"/>
</dbReference>
<reference evidence="2" key="1">
    <citation type="submission" date="2023-01" db="EMBL/GenBank/DDBJ databases">
        <title>Metagenome sequencing of chrysophaentin producing Chrysophaeum taylorii.</title>
        <authorList>
            <person name="Davison J."/>
            <person name="Bewley C."/>
        </authorList>
    </citation>
    <scope>NUCLEOTIDE SEQUENCE</scope>
    <source>
        <strain evidence="2">NIES-1699</strain>
    </source>
</reference>